<evidence type="ECO:0000313" key="9">
    <source>
        <dbReference type="Proteomes" id="UP001204445"/>
    </source>
</evidence>
<dbReference type="Gene3D" id="4.10.410.60">
    <property type="match status" value="1"/>
</dbReference>
<comment type="similarity">
    <text evidence="1 5 6">Belongs to the bacterial ribosomal protein bL35 family.</text>
</comment>
<dbReference type="AlphaFoldDB" id="A0AAE3HJJ0"/>
<dbReference type="InterPro" id="IPR021137">
    <property type="entry name" value="Ribosomal_bL35-like"/>
</dbReference>
<keyword evidence="2 5" id="KW-0689">Ribosomal protein</keyword>
<keyword evidence="3 5" id="KW-0687">Ribonucleoprotein</keyword>
<sequence>MPKMKTVKSAAKRFKRTGGGGFKHRQSFRSHMSTHKPGKRMQHLRPLQMVDPVDVKSIEKMVPYI</sequence>
<dbReference type="RefSeq" id="WP_259055383.1">
    <property type="nucleotide sequence ID" value="NZ_JANUCT010000009.1"/>
</dbReference>
<feature type="region of interest" description="Disordered" evidence="7">
    <location>
        <begin position="1"/>
        <end position="41"/>
    </location>
</feature>
<evidence type="ECO:0000313" key="8">
    <source>
        <dbReference type="EMBL" id="MCS3903544.1"/>
    </source>
</evidence>
<accession>A0AAE3HJJ0</accession>
<dbReference type="PANTHER" id="PTHR33343">
    <property type="entry name" value="54S RIBOSOMAL PROTEIN BL35M"/>
    <property type="match status" value="1"/>
</dbReference>
<dbReference type="GO" id="GO:0006412">
    <property type="term" value="P:translation"/>
    <property type="evidence" value="ECO:0007669"/>
    <property type="project" value="UniProtKB-UniRule"/>
</dbReference>
<feature type="compositionally biased region" description="Basic residues" evidence="7">
    <location>
        <begin position="10"/>
        <end position="41"/>
    </location>
</feature>
<evidence type="ECO:0000256" key="7">
    <source>
        <dbReference type="SAM" id="MobiDB-lite"/>
    </source>
</evidence>
<dbReference type="FunFam" id="4.10.410.60:FF:000001">
    <property type="entry name" value="50S ribosomal protein L35"/>
    <property type="match status" value="1"/>
</dbReference>
<dbReference type="Pfam" id="PF01632">
    <property type="entry name" value="Ribosomal_L35p"/>
    <property type="match status" value="1"/>
</dbReference>
<name>A0AAE3HJJ0_9GAMM</name>
<dbReference type="PROSITE" id="PS00936">
    <property type="entry name" value="RIBOSOMAL_L35"/>
    <property type="match status" value="1"/>
</dbReference>
<dbReference type="PRINTS" id="PR00064">
    <property type="entry name" value="RIBOSOMALL35"/>
</dbReference>
<dbReference type="GO" id="GO:0003735">
    <property type="term" value="F:structural constituent of ribosome"/>
    <property type="evidence" value="ECO:0007669"/>
    <property type="project" value="InterPro"/>
</dbReference>
<gene>
    <name evidence="5" type="primary">rpmI</name>
    <name evidence="8" type="ORF">J2T55_001570</name>
</gene>
<organism evidence="8 9">
    <name type="scientific">Methylohalomonas lacus</name>
    <dbReference type="NCBI Taxonomy" id="398773"/>
    <lineage>
        <taxon>Bacteria</taxon>
        <taxon>Pseudomonadati</taxon>
        <taxon>Pseudomonadota</taxon>
        <taxon>Gammaproteobacteria</taxon>
        <taxon>Methylohalomonadales</taxon>
        <taxon>Methylohalomonadaceae</taxon>
        <taxon>Methylohalomonas</taxon>
    </lineage>
</organism>
<dbReference type="PANTHER" id="PTHR33343:SF1">
    <property type="entry name" value="LARGE RIBOSOMAL SUBUNIT PROTEIN BL35M"/>
    <property type="match status" value="1"/>
</dbReference>
<evidence type="ECO:0000256" key="2">
    <source>
        <dbReference type="ARBA" id="ARBA00022980"/>
    </source>
</evidence>
<dbReference type="SUPFAM" id="SSF143034">
    <property type="entry name" value="L35p-like"/>
    <property type="match status" value="1"/>
</dbReference>
<keyword evidence="9" id="KW-1185">Reference proteome</keyword>
<evidence type="ECO:0000256" key="6">
    <source>
        <dbReference type="RuleBase" id="RU000568"/>
    </source>
</evidence>
<dbReference type="Proteomes" id="UP001204445">
    <property type="component" value="Unassembled WGS sequence"/>
</dbReference>
<evidence type="ECO:0000256" key="5">
    <source>
        <dbReference type="HAMAP-Rule" id="MF_00514"/>
    </source>
</evidence>
<dbReference type="InterPro" id="IPR037229">
    <property type="entry name" value="Ribosomal_bL35_sf"/>
</dbReference>
<proteinExistence type="inferred from homology"/>
<dbReference type="EMBL" id="JANUCT010000009">
    <property type="protein sequence ID" value="MCS3903544.1"/>
    <property type="molecule type" value="Genomic_DNA"/>
</dbReference>
<dbReference type="HAMAP" id="MF_00514">
    <property type="entry name" value="Ribosomal_bL35"/>
    <property type="match status" value="1"/>
</dbReference>
<evidence type="ECO:0000256" key="4">
    <source>
        <dbReference type="ARBA" id="ARBA00071664"/>
    </source>
</evidence>
<reference evidence="8" key="1">
    <citation type="submission" date="2022-08" db="EMBL/GenBank/DDBJ databases">
        <title>Genomic Encyclopedia of Type Strains, Phase III (KMG-III): the genomes of soil and plant-associated and newly described type strains.</title>
        <authorList>
            <person name="Whitman W."/>
        </authorList>
    </citation>
    <scope>NUCLEOTIDE SEQUENCE</scope>
    <source>
        <strain evidence="8">HMT 1</strain>
    </source>
</reference>
<dbReference type="InterPro" id="IPR001706">
    <property type="entry name" value="Ribosomal_bL35"/>
</dbReference>
<evidence type="ECO:0000256" key="3">
    <source>
        <dbReference type="ARBA" id="ARBA00023274"/>
    </source>
</evidence>
<dbReference type="InterPro" id="IPR018265">
    <property type="entry name" value="Ribosomal_bL35_CS"/>
</dbReference>
<dbReference type="NCBIfam" id="TIGR00001">
    <property type="entry name" value="rpmI_bact"/>
    <property type="match status" value="1"/>
</dbReference>
<evidence type="ECO:0000256" key="1">
    <source>
        <dbReference type="ARBA" id="ARBA00006598"/>
    </source>
</evidence>
<comment type="caution">
    <text evidence="8">The sequence shown here is derived from an EMBL/GenBank/DDBJ whole genome shotgun (WGS) entry which is preliminary data.</text>
</comment>
<protein>
    <recommendedName>
        <fullName evidence="4 5">Large ribosomal subunit protein bL35</fullName>
    </recommendedName>
</protein>
<dbReference type="GO" id="GO:0022625">
    <property type="term" value="C:cytosolic large ribosomal subunit"/>
    <property type="evidence" value="ECO:0007669"/>
    <property type="project" value="TreeGrafter"/>
</dbReference>